<organism evidence="2 3">
    <name type="scientific">Brevinema andersonii</name>
    <dbReference type="NCBI Taxonomy" id="34097"/>
    <lineage>
        <taxon>Bacteria</taxon>
        <taxon>Pseudomonadati</taxon>
        <taxon>Spirochaetota</taxon>
        <taxon>Spirochaetia</taxon>
        <taxon>Brevinematales</taxon>
        <taxon>Brevinemataceae</taxon>
        <taxon>Brevinema</taxon>
    </lineage>
</organism>
<dbReference type="EMBL" id="FOKY01000010">
    <property type="protein sequence ID" value="SFB84210.1"/>
    <property type="molecule type" value="Genomic_DNA"/>
</dbReference>
<evidence type="ECO:0008006" key="4">
    <source>
        <dbReference type="Google" id="ProtNLM"/>
    </source>
</evidence>
<dbReference type="RefSeq" id="WP_092319311.1">
    <property type="nucleotide sequence ID" value="NZ_FOKY01000010.1"/>
</dbReference>
<protein>
    <recommendedName>
        <fullName evidence="4">Outer membrane protease</fullName>
    </recommendedName>
</protein>
<proteinExistence type="predicted"/>
<evidence type="ECO:0000313" key="3">
    <source>
        <dbReference type="Proteomes" id="UP000240042"/>
    </source>
</evidence>
<keyword evidence="3" id="KW-1185">Reference proteome</keyword>
<reference evidence="3" key="1">
    <citation type="submission" date="2016-10" db="EMBL/GenBank/DDBJ databases">
        <authorList>
            <person name="Varghese N."/>
            <person name="Submissions S."/>
        </authorList>
    </citation>
    <scope>NUCLEOTIDE SEQUENCE [LARGE SCALE GENOMIC DNA]</scope>
    <source>
        <strain evidence="3">ATCC 43811</strain>
    </source>
</reference>
<keyword evidence="1" id="KW-0732">Signal</keyword>
<feature type="signal peptide" evidence="1">
    <location>
        <begin position="1"/>
        <end position="20"/>
    </location>
</feature>
<dbReference type="Proteomes" id="UP000240042">
    <property type="component" value="Unassembled WGS sequence"/>
</dbReference>
<name>A0A1I1EGW2_BREAD</name>
<dbReference type="STRING" id="34097.SAMN02745150_01032"/>
<gene>
    <name evidence="2" type="ORF">SAMN02745150_01032</name>
</gene>
<feature type="chain" id="PRO_5015199573" description="Outer membrane protease" evidence="1">
    <location>
        <begin position="21"/>
        <end position="296"/>
    </location>
</feature>
<sequence length="296" mass="34222">MKKALACMIFLCCFSAHVHSQEIGILDTRPAWQRNTKPLNLFGMEAYVNTGNLIQTDSATRWKANSATWEAYYTASIPNYDWISLGAGMEIGGSIGYDNFGTVYSHSLKESYYFVFQSYLNVSPWFTLHFNSDGRAQFRLRYTADFANPVQDNFSHFLLTEFRFGFFLAGNQINLSHGNIDKFWIDSPSLELLYFIQFHKNVAFRWFSKFYVNNGLFYNTSGITSKESVPMEHYARLDFILGNGITLWARLQWNIFNTDFNAWAFYPDKNPYDLQVRAGLILMVDFNQTTGARAEI</sequence>
<evidence type="ECO:0000256" key="1">
    <source>
        <dbReference type="SAM" id="SignalP"/>
    </source>
</evidence>
<evidence type="ECO:0000313" key="2">
    <source>
        <dbReference type="EMBL" id="SFB84210.1"/>
    </source>
</evidence>
<dbReference type="AlphaFoldDB" id="A0A1I1EGW2"/>
<accession>A0A1I1EGW2</accession>